<evidence type="ECO:0000259" key="5">
    <source>
        <dbReference type="PROSITE" id="PS50850"/>
    </source>
</evidence>
<dbReference type="EMBL" id="CP027668">
    <property type="protein sequence ID" value="AVO45196.1"/>
    <property type="molecule type" value="Genomic_DNA"/>
</dbReference>
<dbReference type="GO" id="GO:0005886">
    <property type="term" value="C:plasma membrane"/>
    <property type="evidence" value="ECO:0007669"/>
    <property type="project" value="TreeGrafter"/>
</dbReference>
<evidence type="ECO:0000256" key="2">
    <source>
        <dbReference type="ARBA" id="ARBA00022989"/>
    </source>
</evidence>
<evidence type="ECO:0000256" key="3">
    <source>
        <dbReference type="ARBA" id="ARBA00023136"/>
    </source>
</evidence>
<dbReference type="Pfam" id="PF07690">
    <property type="entry name" value="MFS_1"/>
    <property type="match status" value="1"/>
</dbReference>
<dbReference type="GO" id="GO:0022857">
    <property type="term" value="F:transmembrane transporter activity"/>
    <property type="evidence" value="ECO:0007669"/>
    <property type="project" value="InterPro"/>
</dbReference>
<sequence length="388" mass="40217">MSSPTTTVQFSRQTVASLGAAIACIVSVGIGLSLSIPLLSFALDAKGASRTVIGLNTAMAGVATIVCAPFISGWARRFGVRTLLVAATLLAGVSLLAFQIVEPLWAWFPLRFVFSVALTILFVLSEYWINAAAPEQRRGLVLGIYASALSVGFAAGPYVLILLGASGPAPYFAGAGLIILAMLPVLVARDMIPTIDEEPSSGFVTFLWAAPAATLAALVFGSAETGAFALLPLYGTAIGLDVSGAATLVSLMSLGNLAFQIPIGLIADRVDRRKVLLACGVVGAVGMLVATLVTLPLGWFRALLFVWGGIVAALYTVGLAHLGSRFRGADLAQANAAFVVMYSAGLMIGPPLAGAGMDLWPPHGLMATFAALFSLYVGVVAWRMRTAR</sequence>
<dbReference type="KEGG" id="phr:C6569_09050"/>
<dbReference type="OrthoDB" id="9797524at2"/>
<reference evidence="6 7" key="1">
    <citation type="submission" date="2018-03" db="EMBL/GenBank/DDBJ databases">
        <title>Genome sequencing of Phreatobacter sp.</title>
        <authorList>
            <person name="Kim S.-J."/>
            <person name="Heo J."/>
            <person name="Kwon S.-W."/>
        </authorList>
    </citation>
    <scope>NUCLEOTIDE SEQUENCE [LARGE SCALE GENOMIC DNA]</scope>
    <source>
        <strain evidence="6 7">S-12</strain>
    </source>
</reference>
<dbReference type="CDD" id="cd17477">
    <property type="entry name" value="MFS_YcaD_like"/>
    <property type="match status" value="1"/>
</dbReference>
<feature type="transmembrane region" description="Helical" evidence="4">
    <location>
        <begin position="107"/>
        <end position="128"/>
    </location>
</feature>
<keyword evidence="2 4" id="KW-1133">Transmembrane helix</keyword>
<keyword evidence="7" id="KW-1185">Reference proteome</keyword>
<feature type="transmembrane region" description="Helical" evidence="4">
    <location>
        <begin position="200"/>
        <end position="221"/>
    </location>
</feature>
<feature type="transmembrane region" description="Helical" evidence="4">
    <location>
        <begin position="365"/>
        <end position="382"/>
    </location>
</feature>
<feature type="transmembrane region" description="Helical" evidence="4">
    <location>
        <begin position="334"/>
        <end position="353"/>
    </location>
</feature>
<dbReference type="PANTHER" id="PTHR23521">
    <property type="entry name" value="TRANSPORTER MFS SUPERFAMILY"/>
    <property type="match status" value="1"/>
</dbReference>
<gene>
    <name evidence="6" type="ORF">C6569_09050</name>
</gene>
<accession>A0A2S0NAS6</accession>
<dbReference type="Gene3D" id="1.20.1250.20">
    <property type="entry name" value="MFS general substrate transporter like domains"/>
    <property type="match status" value="2"/>
</dbReference>
<feature type="transmembrane region" description="Helical" evidence="4">
    <location>
        <begin position="51"/>
        <end position="71"/>
    </location>
</feature>
<dbReference type="AlphaFoldDB" id="A0A2S0NAS6"/>
<feature type="transmembrane region" description="Helical" evidence="4">
    <location>
        <begin position="275"/>
        <end position="293"/>
    </location>
</feature>
<evidence type="ECO:0000313" key="6">
    <source>
        <dbReference type="EMBL" id="AVO45196.1"/>
    </source>
</evidence>
<evidence type="ECO:0000256" key="4">
    <source>
        <dbReference type="SAM" id="Phobius"/>
    </source>
</evidence>
<dbReference type="RefSeq" id="WP_106748537.1">
    <property type="nucleotide sequence ID" value="NZ_CP027668.1"/>
</dbReference>
<dbReference type="InterPro" id="IPR047200">
    <property type="entry name" value="MFS_YcaD-like"/>
</dbReference>
<dbReference type="InterPro" id="IPR011701">
    <property type="entry name" value="MFS"/>
</dbReference>
<dbReference type="InterPro" id="IPR020846">
    <property type="entry name" value="MFS_dom"/>
</dbReference>
<feature type="transmembrane region" description="Helical" evidence="4">
    <location>
        <begin position="233"/>
        <end position="254"/>
    </location>
</feature>
<evidence type="ECO:0000256" key="1">
    <source>
        <dbReference type="ARBA" id="ARBA00022692"/>
    </source>
</evidence>
<feature type="transmembrane region" description="Helical" evidence="4">
    <location>
        <begin position="83"/>
        <end position="101"/>
    </location>
</feature>
<feature type="transmembrane region" description="Helical" evidence="4">
    <location>
        <begin position="15"/>
        <end position="39"/>
    </location>
</feature>
<feature type="transmembrane region" description="Helical" evidence="4">
    <location>
        <begin position="299"/>
        <end position="322"/>
    </location>
</feature>
<dbReference type="PROSITE" id="PS50850">
    <property type="entry name" value="MFS"/>
    <property type="match status" value="1"/>
</dbReference>
<protein>
    <submittedName>
        <fullName evidence="6">MFS transporter</fullName>
    </submittedName>
</protein>
<organism evidence="6 7">
    <name type="scientific">Phreatobacter cathodiphilus</name>
    <dbReference type="NCBI Taxonomy" id="1868589"/>
    <lineage>
        <taxon>Bacteria</taxon>
        <taxon>Pseudomonadati</taxon>
        <taxon>Pseudomonadota</taxon>
        <taxon>Alphaproteobacteria</taxon>
        <taxon>Hyphomicrobiales</taxon>
        <taxon>Phreatobacteraceae</taxon>
        <taxon>Phreatobacter</taxon>
    </lineage>
</organism>
<dbReference type="InterPro" id="IPR036259">
    <property type="entry name" value="MFS_trans_sf"/>
</dbReference>
<feature type="transmembrane region" description="Helical" evidence="4">
    <location>
        <begin position="169"/>
        <end position="188"/>
    </location>
</feature>
<evidence type="ECO:0000313" key="7">
    <source>
        <dbReference type="Proteomes" id="UP000237889"/>
    </source>
</evidence>
<keyword evidence="1 4" id="KW-0812">Transmembrane</keyword>
<proteinExistence type="predicted"/>
<keyword evidence="3 4" id="KW-0472">Membrane</keyword>
<dbReference type="Proteomes" id="UP000237889">
    <property type="component" value="Chromosome"/>
</dbReference>
<dbReference type="SUPFAM" id="SSF103473">
    <property type="entry name" value="MFS general substrate transporter"/>
    <property type="match status" value="1"/>
</dbReference>
<feature type="transmembrane region" description="Helical" evidence="4">
    <location>
        <begin position="140"/>
        <end position="163"/>
    </location>
</feature>
<dbReference type="PANTHER" id="PTHR23521:SF3">
    <property type="entry name" value="MFS TRANSPORTER"/>
    <property type="match status" value="1"/>
</dbReference>
<name>A0A2S0NAS6_9HYPH</name>
<feature type="domain" description="Major facilitator superfamily (MFS) profile" evidence="5">
    <location>
        <begin position="12"/>
        <end position="388"/>
    </location>
</feature>